<dbReference type="GO" id="GO:0090529">
    <property type="term" value="P:cell septum assembly"/>
    <property type="evidence" value="ECO:0007669"/>
    <property type="project" value="InterPro"/>
</dbReference>
<evidence type="ECO:0000256" key="3">
    <source>
        <dbReference type="SAM" id="MobiDB-lite"/>
    </source>
</evidence>
<dbReference type="EMBL" id="CP002683">
    <property type="protein sequence ID" value="AEH45133.1"/>
    <property type="molecule type" value="Genomic_DNA"/>
</dbReference>
<dbReference type="KEGG" id="tid:Thein_1265"/>
<dbReference type="Proteomes" id="UP000006793">
    <property type="component" value="Chromosome"/>
</dbReference>
<dbReference type="RefSeq" id="WP_013907875.1">
    <property type="nucleotide sequence ID" value="NC_015681.1"/>
</dbReference>
<dbReference type="AlphaFoldDB" id="F8A8P2"/>
<evidence type="ECO:0008006" key="6">
    <source>
        <dbReference type="Google" id="ProtNLM"/>
    </source>
</evidence>
<feature type="region of interest" description="Disordered" evidence="3">
    <location>
        <begin position="74"/>
        <end position="98"/>
    </location>
</feature>
<dbReference type="OrthoDB" id="9987333at2"/>
<reference evidence="5" key="1">
    <citation type="submission" date="2011-04" db="EMBL/GenBank/DDBJ databases">
        <title>The complete genome of Thermodesulfatator indicus DSM 15286.</title>
        <authorList>
            <person name="Lucas S."/>
            <person name="Copeland A."/>
            <person name="Lapidus A."/>
            <person name="Bruce D."/>
            <person name="Goodwin L."/>
            <person name="Pitluck S."/>
            <person name="Peters L."/>
            <person name="Kyrpides N."/>
            <person name="Mavromatis K."/>
            <person name="Pagani I."/>
            <person name="Ivanova N."/>
            <person name="Saunders L."/>
            <person name="Detter J.C."/>
            <person name="Tapia R."/>
            <person name="Han C."/>
            <person name="Land M."/>
            <person name="Hauser L."/>
            <person name="Markowitz V."/>
            <person name="Cheng J.-F."/>
            <person name="Hugenholtz P."/>
            <person name="Woyke T."/>
            <person name="Wu D."/>
            <person name="Spring S."/>
            <person name="Schroeder M."/>
            <person name="Brambilla E."/>
            <person name="Klenk H.-P."/>
            <person name="Eisen J.A."/>
        </authorList>
    </citation>
    <scope>NUCLEOTIDE SEQUENCE [LARGE SCALE GENOMIC DNA]</scope>
    <source>
        <strain evidence="5">DSM 15286 / JCM 11887 / CIR29812</strain>
    </source>
</reference>
<organism evidence="4 5">
    <name type="scientific">Thermodesulfatator indicus (strain DSM 15286 / JCM 11887 / CIR29812)</name>
    <dbReference type="NCBI Taxonomy" id="667014"/>
    <lineage>
        <taxon>Bacteria</taxon>
        <taxon>Pseudomonadati</taxon>
        <taxon>Thermodesulfobacteriota</taxon>
        <taxon>Thermodesulfobacteria</taxon>
        <taxon>Thermodesulfobacteriales</taxon>
        <taxon>Thermodesulfatatoraceae</taxon>
        <taxon>Thermodesulfatator</taxon>
    </lineage>
</organism>
<accession>F8A8P2</accession>
<evidence type="ECO:0000256" key="1">
    <source>
        <dbReference type="ARBA" id="ARBA00023054"/>
    </source>
</evidence>
<dbReference type="InParanoid" id="F8A8P2"/>
<dbReference type="GO" id="GO:0005737">
    <property type="term" value="C:cytoplasm"/>
    <property type="evidence" value="ECO:0007669"/>
    <property type="project" value="InterPro"/>
</dbReference>
<dbReference type="Gene3D" id="1.20.5.340">
    <property type="match status" value="1"/>
</dbReference>
<keyword evidence="1 2" id="KW-0175">Coiled coil</keyword>
<dbReference type="eggNOG" id="ENOG5030MA4">
    <property type="taxonomic scope" value="Bacteria"/>
</dbReference>
<proteinExistence type="predicted"/>
<dbReference type="HOGENOM" id="CLU_2332704_0_0_0"/>
<evidence type="ECO:0000313" key="4">
    <source>
        <dbReference type="EMBL" id="AEH45133.1"/>
    </source>
</evidence>
<dbReference type="PaxDb" id="667014-Thein_1265"/>
<gene>
    <name evidence="4" type="ordered locus">Thein_1265</name>
</gene>
<dbReference type="GO" id="GO:0043093">
    <property type="term" value="P:FtsZ-dependent cytokinesis"/>
    <property type="evidence" value="ECO:0007669"/>
    <property type="project" value="InterPro"/>
</dbReference>
<dbReference type="InterPro" id="IPR009252">
    <property type="entry name" value="Cell_div_ZapB"/>
</dbReference>
<name>F8A8P2_THEID</name>
<reference evidence="4 5" key="2">
    <citation type="journal article" date="2012" name="Stand. Genomic Sci.">
        <title>Complete genome sequence of the thermophilic sulfate-reducing ocean bacterium Thermodesulfatator indicus type strain (CIR29812(T)).</title>
        <authorList>
            <person name="Anderson I."/>
            <person name="Saunders E."/>
            <person name="Lapidus A."/>
            <person name="Nolan M."/>
            <person name="Lucas S."/>
            <person name="Tice H."/>
            <person name="Del Rio T.G."/>
            <person name="Cheng J.F."/>
            <person name="Han C."/>
            <person name="Tapia R."/>
            <person name="Goodwin L.A."/>
            <person name="Pitluck S."/>
            <person name="Liolios K."/>
            <person name="Mavromatis K."/>
            <person name="Pagani I."/>
            <person name="Ivanova N."/>
            <person name="Mikhailova N."/>
            <person name="Pati A."/>
            <person name="Chen A."/>
            <person name="Palaniappan K."/>
            <person name="Land M."/>
            <person name="Hauser L."/>
            <person name="Jeffries C.D."/>
            <person name="Chang Y.J."/>
            <person name="Brambilla E.M."/>
            <person name="Rohde M."/>
            <person name="Spring S."/>
            <person name="Goker M."/>
            <person name="Detter J.C."/>
            <person name="Woyke T."/>
            <person name="Bristow J."/>
            <person name="Eisen J.A."/>
            <person name="Markowitz V."/>
            <person name="Hugenholtz P."/>
            <person name="Kyrpides N.C."/>
            <person name="Klenk H.P."/>
        </authorList>
    </citation>
    <scope>NUCLEOTIDE SEQUENCE [LARGE SCALE GENOMIC DNA]</scope>
    <source>
        <strain evidence="5">DSM 15286 / JCM 11887 / CIR29812</strain>
    </source>
</reference>
<feature type="coiled-coil region" evidence="2">
    <location>
        <begin position="6"/>
        <end position="61"/>
    </location>
</feature>
<keyword evidence="5" id="KW-1185">Reference proteome</keyword>
<sequence>MGVEEIALLEEKIEALIGYIQKLTEEKKSLLEKLSQKDSEIETLKAELSRLQEERSLVKNKVGEILQKIEQLGLEGQSASPSELPLDMSGEGSSSPGF</sequence>
<protein>
    <recommendedName>
        <fullName evidence="6">Cell division protein ZapB</fullName>
    </recommendedName>
</protein>
<evidence type="ECO:0000313" key="5">
    <source>
        <dbReference type="Proteomes" id="UP000006793"/>
    </source>
</evidence>
<dbReference type="Pfam" id="PF06005">
    <property type="entry name" value="ZapB"/>
    <property type="match status" value="1"/>
</dbReference>
<evidence type="ECO:0000256" key="2">
    <source>
        <dbReference type="SAM" id="Coils"/>
    </source>
</evidence>